<comment type="subcellular location">
    <subcellularLocation>
        <location evidence="1">Membrane</location>
        <topology evidence="1">Multi-pass membrane protein</topology>
    </subcellularLocation>
</comment>
<dbReference type="InterPro" id="IPR007016">
    <property type="entry name" value="O-antigen_ligase-rel_domated"/>
</dbReference>
<keyword evidence="3 5" id="KW-1133">Transmembrane helix</keyword>
<evidence type="ECO:0000256" key="5">
    <source>
        <dbReference type="SAM" id="Phobius"/>
    </source>
</evidence>
<evidence type="ECO:0000313" key="8">
    <source>
        <dbReference type="Proteomes" id="UP000003240"/>
    </source>
</evidence>
<feature type="transmembrane region" description="Helical" evidence="5">
    <location>
        <begin position="354"/>
        <end position="374"/>
    </location>
</feature>
<evidence type="ECO:0000256" key="2">
    <source>
        <dbReference type="ARBA" id="ARBA00022692"/>
    </source>
</evidence>
<accession>F7NHM4</accession>
<dbReference type="GO" id="GO:0016020">
    <property type="term" value="C:membrane"/>
    <property type="evidence" value="ECO:0007669"/>
    <property type="project" value="UniProtKB-SubCell"/>
</dbReference>
<evidence type="ECO:0000313" key="7">
    <source>
        <dbReference type="EMBL" id="EGO64399.1"/>
    </source>
</evidence>
<dbReference type="RefSeq" id="WP_004094453.1">
    <property type="nucleotide sequence ID" value="NZ_AFGF01000056.1"/>
</dbReference>
<feature type="transmembrane region" description="Helical" evidence="5">
    <location>
        <begin position="319"/>
        <end position="342"/>
    </location>
</feature>
<feature type="transmembrane region" description="Helical" evidence="5">
    <location>
        <begin position="65"/>
        <end position="82"/>
    </location>
</feature>
<feature type="transmembrane region" description="Helical" evidence="5">
    <location>
        <begin position="278"/>
        <end position="299"/>
    </location>
</feature>
<evidence type="ECO:0000256" key="1">
    <source>
        <dbReference type="ARBA" id="ARBA00004141"/>
    </source>
</evidence>
<sequence length="425" mass="48560">MKETIYRQISAGYSGLMEYTILALAFFLPLSLRMSTVLLIFGIFLWLAKMLVCRQWEFQRTPFDETLFFLVFLGLTSALVSADRGFSLYNFVHLMGRYLGLYFLISYNVTSRQQLKQVVYSLLASSVVVALYGFYQYILGVDISAFEWVDSDQFPDLKVRIFSTLENPNLLAGFMVMMIGLGLGLGLGTRDWDKKILLLIFILLMSGCLVLTYSRGAWVSLLAVILAYGLLCRRWVLWLLLAVPLAALCTDDVYLRLVSILHPTDTSSTLRFALWESTLAMIHDRPLLGFGWGTYWMVYPHYDFFIQDPSIIIFHAHNMYLHMAAETGIPGLAAFLILMGYHAKMAFTLYRSKAEPWVSGLSAGILAAFFGIAVNGMTDHVLFSVQMSMLFWFFNAMVLVLWRTAEPKKIYKDRRGSRKNFFLSE</sequence>
<dbReference type="eggNOG" id="COG3307">
    <property type="taxonomic scope" value="Bacteria"/>
</dbReference>
<keyword evidence="4 5" id="KW-0472">Membrane</keyword>
<feature type="domain" description="O-antigen ligase-related" evidence="6">
    <location>
        <begin position="201"/>
        <end position="336"/>
    </location>
</feature>
<dbReference type="InterPro" id="IPR051533">
    <property type="entry name" value="WaaL-like"/>
</dbReference>
<feature type="transmembrane region" description="Helical" evidence="5">
    <location>
        <begin position="170"/>
        <end position="189"/>
    </location>
</feature>
<dbReference type="PANTHER" id="PTHR37422:SF13">
    <property type="entry name" value="LIPOPOLYSACCHARIDE BIOSYNTHESIS PROTEIN PA4999-RELATED"/>
    <property type="match status" value="1"/>
</dbReference>
<evidence type="ECO:0000259" key="6">
    <source>
        <dbReference type="Pfam" id="PF04932"/>
    </source>
</evidence>
<evidence type="ECO:0000256" key="3">
    <source>
        <dbReference type="ARBA" id="ARBA00022989"/>
    </source>
</evidence>
<comment type="caution">
    <text evidence="7">The sequence shown here is derived from an EMBL/GenBank/DDBJ whole genome shotgun (WGS) entry which is preliminary data.</text>
</comment>
<feature type="transmembrane region" description="Helical" evidence="5">
    <location>
        <begin position="380"/>
        <end position="402"/>
    </location>
</feature>
<protein>
    <submittedName>
        <fullName evidence="7">O-antigen polymerase</fullName>
    </submittedName>
</protein>
<keyword evidence="2 5" id="KW-0812">Transmembrane</keyword>
<feature type="transmembrane region" description="Helical" evidence="5">
    <location>
        <begin position="119"/>
        <end position="138"/>
    </location>
</feature>
<keyword evidence="8" id="KW-1185">Reference proteome</keyword>
<dbReference type="AlphaFoldDB" id="F7NHM4"/>
<feature type="transmembrane region" description="Helical" evidence="5">
    <location>
        <begin position="196"/>
        <end position="229"/>
    </location>
</feature>
<reference evidence="7 8" key="1">
    <citation type="journal article" date="2011" name="EMBO J.">
        <title>Structural diversity of bacterial flagellar motors.</title>
        <authorList>
            <person name="Chen S."/>
            <person name="Beeby M."/>
            <person name="Murphy G.E."/>
            <person name="Leadbetter J.R."/>
            <person name="Hendrixson D.R."/>
            <person name="Briegel A."/>
            <person name="Li Z."/>
            <person name="Shi J."/>
            <person name="Tocheva E.I."/>
            <person name="Muller A."/>
            <person name="Dobro M.J."/>
            <person name="Jensen G.J."/>
        </authorList>
    </citation>
    <scope>NUCLEOTIDE SEQUENCE [LARGE SCALE GENOMIC DNA]</scope>
    <source>
        <strain evidence="7 8">DSM 6540</strain>
    </source>
</reference>
<gene>
    <name evidence="7" type="ORF">ALO_07858</name>
</gene>
<dbReference type="STRING" id="1009370.ALO_07858"/>
<dbReference type="EMBL" id="AFGF01000056">
    <property type="protein sequence ID" value="EGO64399.1"/>
    <property type="molecule type" value="Genomic_DNA"/>
</dbReference>
<proteinExistence type="predicted"/>
<dbReference type="Proteomes" id="UP000003240">
    <property type="component" value="Unassembled WGS sequence"/>
</dbReference>
<dbReference type="PANTHER" id="PTHR37422">
    <property type="entry name" value="TEICHURONIC ACID BIOSYNTHESIS PROTEIN TUAE"/>
    <property type="match status" value="1"/>
</dbReference>
<name>F7NHM4_9FIRM</name>
<dbReference type="Pfam" id="PF04932">
    <property type="entry name" value="Wzy_C"/>
    <property type="match status" value="1"/>
</dbReference>
<evidence type="ECO:0000256" key="4">
    <source>
        <dbReference type="ARBA" id="ARBA00023136"/>
    </source>
</evidence>
<organism evidence="7 8">
    <name type="scientific">Acetonema longum DSM 6540</name>
    <dbReference type="NCBI Taxonomy" id="1009370"/>
    <lineage>
        <taxon>Bacteria</taxon>
        <taxon>Bacillati</taxon>
        <taxon>Bacillota</taxon>
        <taxon>Negativicutes</taxon>
        <taxon>Acetonemataceae</taxon>
        <taxon>Acetonema</taxon>
    </lineage>
</organism>